<dbReference type="RefSeq" id="WP_123039564.1">
    <property type="nucleotide sequence ID" value="NZ_CP033433.1"/>
</dbReference>
<dbReference type="EMBL" id="CP033433">
    <property type="protein sequence ID" value="AYQ71501.1"/>
    <property type="molecule type" value="Genomic_DNA"/>
</dbReference>
<dbReference type="Pfam" id="PF00571">
    <property type="entry name" value="CBS"/>
    <property type="match status" value="1"/>
</dbReference>
<dbReference type="InterPro" id="IPR043128">
    <property type="entry name" value="Rev_trsase/Diguanyl_cyclase"/>
</dbReference>
<keyword evidence="1" id="KW-0129">CBS domain</keyword>
<dbReference type="KEGG" id="coh:EAV92_02235"/>
<dbReference type="Gene3D" id="3.30.70.270">
    <property type="match status" value="1"/>
</dbReference>
<evidence type="ECO:0000259" key="4">
    <source>
        <dbReference type="PROSITE" id="PS51371"/>
    </source>
</evidence>
<dbReference type="PROSITE" id="PS50887">
    <property type="entry name" value="GGDEF"/>
    <property type="match status" value="1"/>
</dbReference>
<dbReference type="GO" id="GO:0071111">
    <property type="term" value="F:cyclic-guanylate-specific phosphodiesterase activity"/>
    <property type="evidence" value="ECO:0007669"/>
    <property type="project" value="InterPro"/>
</dbReference>
<feature type="domain" description="GGDEF" evidence="3">
    <location>
        <begin position="445"/>
        <end position="595"/>
    </location>
</feature>
<dbReference type="PANTHER" id="PTHR33121:SF76">
    <property type="entry name" value="SIGNALING PROTEIN"/>
    <property type="match status" value="1"/>
</dbReference>
<reference evidence="5 6" key="1">
    <citation type="submission" date="2018-10" db="EMBL/GenBank/DDBJ databases">
        <title>Genome Sequence of Cohnella sp.</title>
        <authorList>
            <person name="Srinivasan S."/>
            <person name="Kim M.K."/>
        </authorList>
    </citation>
    <scope>NUCLEOTIDE SEQUENCE [LARGE SCALE GENOMIC DNA]</scope>
    <source>
        <strain evidence="5 6">18JY8-7</strain>
    </source>
</reference>
<dbReference type="AlphaFoldDB" id="A0A3G3JUH6"/>
<dbReference type="Gene3D" id="3.20.20.450">
    <property type="entry name" value="EAL domain"/>
    <property type="match status" value="1"/>
</dbReference>
<dbReference type="Proteomes" id="UP000269097">
    <property type="component" value="Chromosome"/>
</dbReference>
<dbReference type="Pfam" id="PF00563">
    <property type="entry name" value="EAL"/>
    <property type="match status" value="1"/>
</dbReference>
<feature type="domain" description="EAL" evidence="2">
    <location>
        <begin position="15"/>
        <end position="270"/>
    </location>
</feature>
<keyword evidence="6" id="KW-1185">Reference proteome</keyword>
<dbReference type="CDD" id="cd04598">
    <property type="entry name" value="CBS_pair_GGDEF_EAL"/>
    <property type="match status" value="1"/>
</dbReference>
<dbReference type="SUPFAM" id="SSF54631">
    <property type="entry name" value="CBS-domain pair"/>
    <property type="match status" value="1"/>
</dbReference>
<dbReference type="SMART" id="SM00267">
    <property type="entry name" value="GGDEF"/>
    <property type="match status" value="1"/>
</dbReference>
<name>A0A3G3JUH6_9BACL</name>
<dbReference type="InterPro" id="IPR000160">
    <property type="entry name" value="GGDEF_dom"/>
</dbReference>
<gene>
    <name evidence="5" type="ORF">EAV92_02235</name>
</gene>
<dbReference type="SUPFAM" id="SSF55073">
    <property type="entry name" value="Nucleotide cyclase"/>
    <property type="match status" value="1"/>
</dbReference>
<proteinExistence type="predicted"/>
<feature type="domain" description="CBS" evidence="4">
    <location>
        <begin position="289"/>
        <end position="347"/>
    </location>
</feature>
<dbReference type="PROSITE" id="PS50883">
    <property type="entry name" value="EAL"/>
    <property type="match status" value="1"/>
</dbReference>
<protein>
    <submittedName>
        <fullName evidence="5">GGDEF domain-containing protein</fullName>
    </submittedName>
</protein>
<dbReference type="PANTHER" id="PTHR33121">
    <property type="entry name" value="CYCLIC DI-GMP PHOSPHODIESTERASE PDEF"/>
    <property type="match status" value="1"/>
</dbReference>
<evidence type="ECO:0000259" key="3">
    <source>
        <dbReference type="PROSITE" id="PS50887"/>
    </source>
</evidence>
<evidence type="ECO:0000256" key="1">
    <source>
        <dbReference type="PROSITE-ProRule" id="PRU00703"/>
    </source>
</evidence>
<evidence type="ECO:0000313" key="6">
    <source>
        <dbReference type="Proteomes" id="UP000269097"/>
    </source>
</evidence>
<organism evidence="5 6">
    <name type="scientific">Cohnella candidum</name>
    <dbReference type="NCBI Taxonomy" id="2674991"/>
    <lineage>
        <taxon>Bacteria</taxon>
        <taxon>Bacillati</taxon>
        <taxon>Bacillota</taxon>
        <taxon>Bacilli</taxon>
        <taxon>Bacillales</taxon>
        <taxon>Paenibacillaceae</taxon>
        <taxon>Cohnella</taxon>
    </lineage>
</organism>
<dbReference type="InterPro" id="IPR035919">
    <property type="entry name" value="EAL_sf"/>
</dbReference>
<sequence>MEKKFGKGLDVETTERLAAEVIRVGFVSEGPPAGERIGVRYSPIVSLTDGSLFGYEAIPFDTWSQADWKTGDFYGLSEREGTLYDNDRRFREMAIGGIPSRVPAVKLFLPVPARIVFEPRLYPGSTLERIEAAGLRPEQVVLLLTDETDSHAGTFHAAIRHYRTQGFRMAFSGMKTARESLERIVELKPDYVRIGREWYPREARDPAGECLLQAVAALGRKEKFVLIAEGVEREDQLRPLMSAGVGCGQGPWIGAASVSAEPVNRLVTDRIRQEMRRRFRGSAGGLVELAEPAVAFPGSTPVTEIARRFELHREAPGFVIVEEGKPVGMLMREKLHQMLARQFGLPLYGNRPVSKIMDAQPLVVDEGTPVDQLSQTAMAREPDKLYDAVILTRNGEVSGIVSIRSLLEWVTQARMSDAQWANPLTGLPGNEPIRRELSRRLEEGRPFTVLYADLDHFKWYNDRYGFHRGDDVIRFTSEALQSAVRKYCPEDSFVGHIGGDDFIAIFDYGNPVRIGEEALSEFDNGISSFQDRSHGQVTDRSGKAVQSAGLSLSLAVLSCQKAEGWTPERLSEHSALLKKEAKSKPGSALVWKTLEEYRAVAGC</sequence>
<evidence type="ECO:0000259" key="2">
    <source>
        <dbReference type="PROSITE" id="PS50883"/>
    </source>
</evidence>
<dbReference type="InterPro" id="IPR000644">
    <property type="entry name" value="CBS_dom"/>
</dbReference>
<dbReference type="NCBIfam" id="TIGR00254">
    <property type="entry name" value="GGDEF"/>
    <property type="match status" value="1"/>
</dbReference>
<dbReference type="Gene3D" id="3.10.580.10">
    <property type="entry name" value="CBS-domain"/>
    <property type="match status" value="1"/>
</dbReference>
<evidence type="ECO:0000313" key="5">
    <source>
        <dbReference type="EMBL" id="AYQ71501.1"/>
    </source>
</evidence>
<dbReference type="CDD" id="cd01949">
    <property type="entry name" value="GGDEF"/>
    <property type="match status" value="1"/>
</dbReference>
<dbReference type="InterPro" id="IPR050706">
    <property type="entry name" value="Cyclic-di-GMP_PDE-like"/>
</dbReference>
<dbReference type="InterPro" id="IPR029787">
    <property type="entry name" value="Nucleotide_cyclase"/>
</dbReference>
<dbReference type="SUPFAM" id="SSF141868">
    <property type="entry name" value="EAL domain-like"/>
    <property type="match status" value="1"/>
</dbReference>
<accession>A0A3G3JUH6</accession>
<feature type="domain" description="CBS" evidence="4">
    <location>
        <begin position="357"/>
        <end position="418"/>
    </location>
</feature>
<dbReference type="Pfam" id="PF00990">
    <property type="entry name" value="GGDEF"/>
    <property type="match status" value="1"/>
</dbReference>
<dbReference type="SMART" id="SM00052">
    <property type="entry name" value="EAL"/>
    <property type="match status" value="1"/>
</dbReference>
<dbReference type="PROSITE" id="PS51371">
    <property type="entry name" value="CBS"/>
    <property type="match status" value="2"/>
</dbReference>
<dbReference type="InterPro" id="IPR001633">
    <property type="entry name" value="EAL_dom"/>
</dbReference>
<dbReference type="InterPro" id="IPR046342">
    <property type="entry name" value="CBS_dom_sf"/>
</dbReference>